<dbReference type="PROSITE" id="PS00675">
    <property type="entry name" value="SIGMA54_INTERACT_1"/>
    <property type="match status" value="1"/>
</dbReference>
<keyword evidence="7" id="KW-1185">Reference proteome</keyword>
<evidence type="ECO:0000313" key="7">
    <source>
        <dbReference type="Proteomes" id="UP000464754"/>
    </source>
</evidence>
<dbReference type="PANTHER" id="PTHR32114">
    <property type="entry name" value="ABC TRANSPORTER ABCH.3"/>
    <property type="match status" value="1"/>
</dbReference>
<gene>
    <name evidence="6" type="primary">sbcC</name>
    <name evidence="6" type="ORF">Aargi30884_02710</name>
</gene>
<sequence length="1009" mass="118516">MLPEKLVIQAFGPYVEKQEIDFSDISSHHLFLIQGETGSGKTMLLDAITFALFGKSSGGQRESMEAMRSRFASDDIHTFVEFIFSLKGKRYRFVRKVEVKTKRNKEKVWKSSVDAGEIVNGEFLPFFENPKLKNVEEKAEELIGLRYEQFVQVMVLPQGKFEQFLTSKSEEKQEILKTLFQMEHWENINAWLVEYIKQEKQKLDDLQGKQQIYLETLKEESIEQAKATMDSLKTELEEKKKELIKQNKKVACLEKELVEQKQRNEDEQAFETCRKELDTLQEKQGAINAQKEKLAHYKKLQGIFPYYHAYDTAAKQYEKRMQQTQLAYEKLKKIQEESSLEKERKQQVESLQKHEEICRKTYQSLQEDMVLLKEIEILNKTWEEHQKQQKEILEKEENVSRRLEDTLRKKDAMQKDIQILKQELQSKEDIDNRHRKLEQAKILDEEKQSINIALEKEIQNQQMQEEKRKSYELEVETADAKHEKVYQQYLQTAALQLSKDLEEGKPCPVCGSLHHPSYAHVSHMYVDLQELKTYKEKLEQAKEQYQKQKDLLKEINLSIQTKKQRCIQIDKEILQLLEKPFTKEEFETTQNNLQIMQKKEKQWQNLLVDEQNIQNEIQRLYVLKSEYQNKSITYKEENSAYSATLKQKTSQLHSQDSMEVIKKHYQQTEQKQKQYEKEIEMLQKQIEEVKLQEAAVKENYAHAQEEEKKAKEEKKQAEDRFVKQCFTYGVEKEEIVEIPEENILLKMEESIQSYEQNVVEVSARKEMLEARLQKMESKDVPALEEESEQARNGLKQLQEDTAKQRSQWELYRATLKKAEDTQRLIEVQMPKFLKKQHFVKAMRGDNGVGIERYVLGVLLQTILQYANQLLRQVHDGRYQLYRSDEAIGRVRKSGLELGIYDSYSMGQRSVVSLSGGEKFLVSLALSLATSFVVQSKNGGMQLDAMFIDEGFGTLDEHSIADALHILQTMTKRKGMVGIISHVEILKENIADGIEVCKTRKGSTIRFRKA</sequence>
<feature type="coiled-coil region" evidence="4">
    <location>
        <begin position="658"/>
        <end position="720"/>
    </location>
</feature>
<dbReference type="InterPro" id="IPR027417">
    <property type="entry name" value="P-loop_NTPase"/>
</dbReference>
<dbReference type="Pfam" id="PF13558">
    <property type="entry name" value="SbcC_Walker_B"/>
    <property type="match status" value="1"/>
</dbReference>
<reference evidence="7" key="1">
    <citation type="submission" date="2019-05" db="EMBL/GenBank/DDBJ databases">
        <title>Complete genome sequencing of Absiella argi strain JCM 30884.</title>
        <authorList>
            <person name="Sakamoto M."/>
            <person name="Murakami T."/>
            <person name="Mori H."/>
        </authorList>
    </citation>
    <scope>NUCLEOTIDE SEQUENCE [LARGE SCALE GENOMIC DNA]</scope>
    <source>
        <strain evidence="7">JCM 30884</strain>
    </source>
</reference>
<name>A0A6N4TEK3_9FIRM</name>
<feature type="coiled-coil region" evidence="4">
    <location>
        <begin position="196"/>
        <end position="351"/>
    </location>
</feature>
<keyword evidence="4" id="KW-0175">Coiled coil</keyword>
<organism evidence="6 7">
    <name type="scientific">Amedibacterium intestinale</name>
    <dbReference type="NCBI Taxonomy" id="2583452"/>
    <lineage>
        <taxon>Bacteria</taxon>
        <taxon>Bacillati</taxon>
        <taxon>Bacillota</taxon>
        <taxon>Erysipelotrichia</taxon>
        <taxon>Erysipelotrichales</taxon>
        <taxon>Erysipelotrichaceae</taxon>
        <taxon>Amedibacterium</taxon>
    </lineage>
</organism>
<dbReference type="PANTHER" id="PTHR32114:SF2">
    <property type="entry name" value="ABC TRANSPORTER ABCH.3"/>
    <property type="match status" value="1"/>
</dbReference>
<evidence type="ECO:0000259" key="5">
    <source>
        <dbReference type="Pfam" id="PF13476"/>
    </source>
</evidence>
<comment type="similarity">
    <text evidence="1">Belongs to the SMC family. SbcC subfamily.</text>
</comment>
<dbReference type="GO" id="GO:0006302">
    <property type="term" value="P:double-strand break repair"/>
    <property type="evidence" value="ECO:0007669"/>
    <property type="project" value="InterPro"/>
</dbReference>
<comment type="subunit">
    <text evidence="2">Heterodimer of SbcC and SbcD.</text>
</comment>
<dbReference type="InterPro" id="IPR038729">
    <property type="entry name" value="Rad50/SbcC_AAA"/>
</dbReference>
<accession>A0A6N4TEK3</accession>
<feature type="coiled-coil region" evidence="4">
    <location>
        <begin position="393"/>
        <end position="474"/>
    </location>
</feature>
<dbReference type="InterPro" id="IPR025662">
    <property type="entry name" value="Sigma_54_int_dom_ATP-bd_1"/>
</dbReference>
<proteinExistence type="inferred from homology"/>
<dbReference type="EMBL" id="AP019695">
    <property type="protein sequence ID" value="BBK21368.1"/>
    <property type="molecule type" value="Genomic_DNA"/>
</dbReference>
<evidence type="ECO:0000256" key="3">
    <source>
        <dbReference type="ARBA" id="ARBA00013368"/>
    </source>
</evidence>
<dbReference type="SUPFAM" id="SSF52540">
    <property type="entry name" value="P-loop containing nucleoside triphosphate hydrolases"/>
    <property type="match status" value="1"/>
</dbReference>
<dbReference type="Gene3D" id="3.40.50.300">
    <property type="entry name" value="P-loop containing nucleotide triphosphate hydrolases"/>
    <property type="match status" value="2"/>
</dbReference>
<dbReference type="RefSeq" id="WP_163051313.1">
    <property type="nucleotide sequence ID" value="NZ_AP019695.1"/>
</dbReference>
<dbReference type="GO" id="GO:0016887">
    <property type="term" value="F:ATP hydrolysis activity"/>
    <property type="evidence" value="ECO:0007669"/>
    <property type="project" value="InterPro"/>
</dbReference>
<feature type="coiled-coil region" evidence="4">
    <location>
        <begin position="744"/>
        <end position="800"/>
    </location>
</feature>
<dbReference type="Pfam" id="PF13476">
    <property type="entry name" value="AAA_23"/>
    <property type="match status" value="1"/>
</dbReference>
<evidence type="ECO:0000313" key="6">
    <source>
        <dbReference type="EMBL" id="BBK21368.1"/>
    </source>
</evidence>
<dbReference type="AlphaFoldDB" id="A0A6N4TEK3"/>
<protein>
    <recommendedName>
        <fullName evidence="3">Nuclease SbcCD subunit C</fullName>
    </recommendedName>
</protein>
<evidence type="ECO:0000256" key="1">
    <source>
        <dbReference type="ARBA" id="ARBA00006930"/>
    </source>
</evidence>
<evidence type="ECO:0000256" key="2">
    <source>
        <dbReference type="ARBA" id="ARBA00011322"/>
    </source>
</evidence>
<evidence type="ECO:0000256" key="4">
    <source>
        <dbReference type="SAM" id="Coils"/>
    </source>
</evidence>
<dbReference type="KEGG" id="aarg:Aargi30884_02710"/>
<feature type="coiled-coil region" evidence="4">
    <location>
        <begin position="528"/>
        <end position="558"/>
    </location>
</feature>
<dbReference type="Proteomes" id="UP000464754">
    <property type="component" value="Chromosome"/>
</dbReference>
<feature type="domain" description="Rad50/SbcC-type AAA" evidence="5">
    <location>
        <begin position="5"/>
        <end position="243"/>
    </location>
</feature>